<dbReference type="EMBL" id="JBHLUH010000060">
    <property type="protein sequence ID" value="MFC0531419.1"/>
    <property type="molecule type" value="Genomic_DNA"/>
</dbReference>
<name>A0ABV6MA95_9ACTN</name>
<dbReference type="SUPFAM" id="SSF102198">
    <property type="entry name" value="Putative cyclase"/>
    <property type="match status" value="1"/>
</dbReference>
<reference evidence="1 2" key="1">
    <citation type="submission" date="2024-09" db="EMBL/GenBank/DDBJ databases">
        <authorList>
            <person name="Sun Q."/>
            <person name="Mori K."/>
        </authorList>
    </citation>
    <scope>NUCLEOTIDE SEQUENCE [LARGE SCALE GENOMIC DNA]</scope>
    <source>
        <strain evidence="1 2">TBRC 3947</strain>
    </source>
</reference>
<dbReference type="PANTHER" id="PTHR34861:SF11">
    <property type="entry name" value="CYCLASE"/>
    <property type="match status" value="1"/>
</dbReference>
<evidence type="ECO:0000313" key="2">
    <source>
        <dbReference type="Proteomes" id="UP001589867"/>
    </source>
</evidence>
<dbReference type="InterPro" id="IPR037175">
    <property type="entry name" value="KFase_sf"/>
</dbReference>
<gene>
    <name evidence="1" type="ORF">ACFFIA_27625</name>
</gene>
<organism evidence="1 2">
    <name type="scientific">Phytohabitans kaempferiae</name>
    <dbReference type="NCBI Taxonomy" id="1620943"/>
    <lineage>
        <taxon>Bacteria</taxon>
        <taxon>Bacillati</taxon>
        <taxon>Actinomycetota</taxon>
        <taxon>Actinomycetes</taxon>
        <taxon>Micromonosporales</taxon>
        <taxon>Micromonosporaceae</taxon>
    </lineage>
</organism>
<comment type="caution">
    <text evidence="1">The sequence shown here is derived from an EMBL/GenBank/DDBJ whole genome shotgun (WGS) entry which is preliminary data.</text>
</comment>
<protein>
    <submittedName>
        <fullName evidence="1">Cyclase family protein</fullName>
    </submittedName>
</protein>
<dbReference type="Gene3D" id="3.50.30.50">
    <property type="entry name" value="Putative cyclase"/>
    <property type="match status" value="1"/>
</dbReference>
<dbReference type="PANTHER" id="PTHR34861">
    <property type="match status" value="1"/>
</dbReference>
<dbReference type="InterPro" id="IPR007325">
    <property type="entry name" value="KFase/CYL"/>
</dbReference>
<dbReference type="Pfam" id="PF04199">
    <property type="entry name" value="Cyclase"/>
    <property type="match status" value="1"/>
</dbReference>
<proteinExistence type="predicted"/>
<dbReference type="Proteomes" id="UP001589867">
    <property type="component" value="Unassembled WGS sequence"/>
</dbReference>
<sequence>MSTRDTAVPAYADLVGGLTCPPGAAWGVFGNDLGTLNFATAERVVAAATLVRRGVTIPLNWSTTLPSPPILGRRAPTHHRVELDGGGFDDYYDSFYPQMSSQWDALSHVEHPEFGFYQGRPLADVLDPVFPALGIDQWATRGIAGRFVLADVEGFLAGQGTPLDAASAFAITTDLLDDVLAAQDVALDTGDILLLNVGWICWYEGLDESGRAALGTGDLFAAPGLDPREETARWIWDHRLAAVAADCPALERMPFDKSSADGFLHARLIPLLGLAVGELFDLRALTADCRTDGVYEGLFCAAPLNTPGGAGSTANALAIK</sequence>
<keyword evidence="2" id="KW-1185">Reference proteome</keyword>
<dbReference type="RefSeq" id="WP_377255810.1">
    <property type="nucleotide sequence ID" value="NZ_JBHLUH010000060.1"/>
</dbReference>
<evidence type="ECO:0000313" key="1">
    <source>
        <dbReference type="EMBL" id="MFC0531419.1"/>
    </source>
</evidence>
<accession>A0ABV6MA95</accession>